<sequence>MAVKGFLEDYDGQIILGDVRNFKNKKEFVEQAEKYLLENRGYPVTVFQPYATNIFVGEDEWKITDEPDFEGEEVTVYCAEIYSEN</sequence>
<evidence type="ECO:0000313" key="4">
    <source>
        <dbReference type="Proteomes" id="UP000264294"/>
    </source>
</evidence>
<dbReference type="AlphaFoldDB" id="A0A090ZHW8"/>
<evidence type="ECO:0000313" key="2">
    <source>
        <dbReference type="EMBL" id="RFT65628.1"/>
    </source>
</evidence>
<proteinExistence type="predicted"/>
<evidence type="ECO:0000313" key="3">
    <source>
        <dbReference type="Proteomes" id="UP000029389"/>
    </source>
</evidence>
<dbReference type="Proteomes" id="UP000264294">
    <property type="component" value="Unassembled WGS sequence"/>
</dbReference>
<dbReference type="EMBL" id="QVOD01000023">
    <property type="protein sequence ID" value="RFT65628.1"/>
    <property type="molecule type" value="Genomic_DNA"/>
</dbReference>
<reference evidence="1 3" key="1">
    <citation type="submission" date="2014-04" db="EMBL/GenBank/DDBJ databases">
        <authorList>
            <person name="Bishop-Lilly K.A."/>
            <person name="Broomall S.M."/>
            <person name="Chain P.S."/>
            <person name="Chertkov O."/>
            <person name="Coyne S.R."/>
            <person name="Daligault H.E."/>
            <person name="Davenport K.W."/>
            <person name="Erkkila T."/>
            <person name="Frey K.G."/>
            <person name="Gibbons H.S."/>
            <person name="Gu W."/>
            <person name="Jaissle J."/>
            <person name="Johnson S.L."/>
            <person name="Koroleva G.I."/>
            <person name="Ladner J.T."/>
            <person name="Lo C.-C."/>
            <person name="Minogue T.D."/>
            <person name="Munk C."/>
            <person name="Palacios G.F."/>
            <person name="Redden C.L."/>
            <person name="Rosenzweig C.N."/>
            <person name="Scholz M.B."/>
            <person name="Teshima H."/>
            <person name="Xu Y."/>
        </authorList>
    </citation>
    <scope>NUCLEOTIDE SEQUENCE [LARGE SCALE GENOMIC DNA]</scope>
    <source>
        <strain evidence="1 3">BHP</strain>
    </source>
</reference>
<protein>
    <submittedName>
        <fullName evidence="1">Uncharacterized protein</fullName>
    </submittedName>
</protein>
<gene>
    <name evidence="2" type="ORF">D0U04_17865</name>
    <name evidence="1" type="ORF">DJ93_4590</name>
</gene>
<keyword evidence="4" id="KW-1185">Reference proteome</keyword>
<organism evidence="1 3">
    <name type="scientific">Bacillus clarus</name>
    <dbReference type="NCBI Taxonomy" id="2338372"/>
    <lineage>
        <taxon>Bacteria</taxon>
        <taxon>Bacillati</taxon>
        <taxon>Bacillota</taxon>
        <taxon>Bacilli</taxon>
        <taxon>Bacillales</taxon>
        <taxon>Bacillaceae</taxon>
        <taxon>Bacillus</taxon>
        <taxon>Bacillus cereus group</taxon>
    </lineage>
</organism>
<name>A0A090ZHW8_9BACI</name>
<dbReference type="PATRIC" id="fig|1405.8.peg.4728"/>
<dbReference type="Proteomes" id="UP000029389">
    <property type="component" value="Unassembled WGS sequence"/>
</dbReference>
<comment type="caution">
    <text evidence="1">The sequence shown here is derived from an EMBL/GenBank/DDBJ whole genome shotgun (WGS) entry which is preliminary data.</text>
</comment>
<dbReference type="RefSeq" id="WP_052109615.1">
    <property type="nucleotide sequence ID" value="NZ_JMQC01000008.1"/>
</dbReference>
<reference evidence="2 4" key="2">
    <citation type="submission" date="2018-08" db="EMBL/GenBank/DDBJ databases">
        <title>Bacillus clarus sp. nov. strain PS00077A.</title>
        <authorList>
            <person name="Mendez Acevedo M."/>
            <person name="Carroll L."/>
            <person name="Mukherjee M."/>
            <person name="Wiedmann M."/>
            <person name="Kovac J."/>
        </authorList>
    </citation>
    <scope>NUCLEOTIDE SEQUENCE [LARGE SCALE GENOMIC DNA]</scope>
    <source>
        <strain evidence="2 4">PS00077A</strain>
    </source>
</reference>
<evidence type="ECO:0000313" key="1">
    <source>
        <dbReference type="EMBL" id="KFN03841.1"/>
    </source>
</evidence>
<dbReference type="EMBL" id="JMQC01000008">
    <property type="protein sequence ID" value="KFN03841.1"/>
    <property type="molecule type" value="Genomic_DNA"/>
</dbReference>
<accession>A0A090ZHW8</accession>